<comment type="caution">
    <text evidence="2">The sequence shown here is derived from an EMBL/GenBank/DDBJ whole genome shotgun (WGS) entry which is preliminary data.</text>
</comment>
<accession>A0AAN5DHX8</accession>
<feature type="non-terminal residue" evidence="2">
    <location>
        <position position="276"/>
    </location>
</feature>
<keyword evidence="3" id="KW-1185">Reference proteome</keyword>
<sequence>FFLLFAVVEACLCICYINEVSSIPRKVLDVVPVNDAPTCSDLCTANPQCLATLPHRTDPTCIILGAEYSAPGDTCQAPFTSRVKREANCCNELLYLSPELVAPHGVALYAHKEQIVNGVQQFRCPSGSVFAFIDATGMLQTPDWWLNCESNTDSKWENMERWRVMSGASPGGLYEQVPVGCVSTCKATEPFLYVFDGTEPILAQNPQYTLTRNYTTYYEGKFQLVCPTGSSIGYVNEPNFVFDPDMCVHCDPDGWWVYRGGVKWNTLLSVKIGCFA</sequence>
<evidence type="ECO:0008006" key="4">
    <source>
        <dbReference type="Google" id="ProtNLM"/>
    </source>
</evidence>
<evidence type="ECO:0000313" key="2">
    <source>
        <dbReference type="EMBL" id="GMR62560.1"/>
    </source>
</evidence>
<keyword evidence="1" id="KW-0732">Signal</keyword>
<reference evidence="3" key="1">
    <citation type="submission" date="2022-10" db="EMBL/GenBank/DDBJ databases">
        <title>Genome assembly of Pristionchus species.</title>
        <authorList>
            <person name="Yoshida K."/>
            <person name="Sommer R.J."/>
        </authorList>
    </citation>
    <scope>NUCLEOTIDE SEQUENCE [LARGE SCALE GENOMIC DNA]</scope>
    <source>
        <strain evidence="3">RS5460</strain>
    </source>
</reference>
<dbReference type="AlphaFoldDB" id="A0AAN5DHX8"/>
<dbReference type="EMBL" id="BTRK01000006">
    <property type="protein sequence ID" value="GMR62560.1"/>
    <property type="molecule type" value="Genomic_DNA"/>
</dbReference>
<dbReference type="Proteomes" id="UP001328107">
    <property type="component" value="Unassembled WGS sequence"/>
</dbReference>
<protein>
    <recommendedName>
        <fullName evidence="4">TIL domain-containing protein</fullName>
    </recommendedName>
</protein>
<evidence type="ECO:0000313" key="3">
    <source>
        <dbReference type="Proteomes" id="UP001328107"/>
    </source>
</evidence>
<evidence type="ECO:0000256" key="1">
    <source>
        <dbReference type="SAM" id="SignalP"/>
    </source>
</evidence>
<name>A0AAN5DHX8_9BILA</name>
<proteinExistence type="predicted"/>
<feature type="chain" id="PRO_5042881259" description="TIL domain-containing protein" evidence="1">
    <location>
        <begin position="23"/>
        <end position="276"/>
    </location>
</feature>
<feature type="non-terminal residue" evidence="2">
    <location>
        <position position="1"/>
    </location>
</feature>
<organism evidence="2 3">
    <name type="scientific">Pristionchus mayeri</name>
    <dbReference type="NCBI Taxonomy" id="1317129"/>
    <lineage>
        <taxon>Eukaryota</taxon>
        <taxon>Metazoa</taxon>
        <taxon>Ecdysozoa</taxon>
        <taxon>Nematoda</taxon>
        <taxon>Chromadorea</taxon>
        <taxon>Rhabditida</taxon>
        <taxon>Rhabditina</taxon>
        <taxon>Diplogasteromorpha</taxon>
        <taxon>Diplogasteroidea</taxon>
        <taxon>Neodiplogasteridae</taxon>
        <taxon>Pristionchus</taxon>
    </lineage>
</organism>
<gene>
    <name evidence="2" type="ORF">PMAYCL1PPCAC_32756</name>
</gene>
<feature type="signal peptide" evidence="1">
    <location>
        <begin position="1"/>
        <end position="22"/>
    </location>
</feature>